<evidence type="ECO:0000313" key="8">
    <source>
        <dbReference type="EMBL" id="AVR47490.1"/>
    </source>
</evidence>
<dbReference type="InterPro" id="IPR003661">
    <property type="entry name" value="HisK_dim/P_dom"/>
</dbReference>
<keyword evidence="5 8" id="KW-0418">Kinase</keyword>
<reference evidence="9" key="1">
    <citation type="submission" date="2018-03" db="EMBL/GenBank/DDBJ databases">
        <title>Gramella fulva sp. nov., isolated from a dry surface of tidal flat.</title>
        <authorList>
            <person name="Hwang S.H."/>
            <person name="Hwang W.M."/>
            <person name="Kang K."/>
            <person name="Ahn T.-Y."/>
        </authorList>
    </citation>
    <scope>NUCLEOTIDE SEQUENCE [LARGE SCALE GENOMIC DNA]</scope>
    <source>
        <strain evidence="9">SH35</strain>
    </source>
</reference>
<proteinExistence type="predicted"/>
<evidence type="ECO:0000256" key="4">
    <source>
        <dbReference type="ARBA" id="ARBA00022679"/>
    </source>
</evidence>
<feature type="domain" description="Histidine kinase" evidence="7">
    <location>
        <begin position="188"/>
        <end position="401"/>
    </location>
</feature>
<dbReference type="PROSITE" id="PS50109">
    <property type="entry name" value="HIS_KIN"/>
    <property type="match status" value="1"/>
</dbReference>
<evidence type="ECO:0000256" key="1">
    <source>
        <dbReference type="ARBA" id="ARBA00000085"/>
    </source>
</evidence>
<dbReference type="InterPro" id="IPR003594">
    <property type="entry name" value="HATPase_dom"/>
</dbReference>
<dbReference type="Gene3D" id="1.10.287.130">
    <property type="match status" value="1"/>
</dbReference>
<dbReference type="PANTHER" id="PTHR43711">
    <property type="entry name" value="TWO-COMPONENT HISTIDINE KINASE"/>
    <property type="match status" value="1"/>
</dbReference>
<dbReference type="Proteomes" id="UP000241507">
    <property type="component" value="Chromosome"/>
</dbReference>
<protein>
    <recommendedName>
        <fullName evidence="2">histidine kinase</fullName>
        <ecNumber evidence="2">2.7.13.3</ecNumber>
    </recommendedName>
</protein>
<sequence length="401" mass="46065">MQHKIVPFNEKLRLAALEEYAILNSGPDKDYDNLTFLAASTCDVPYAKISIVDENRIWNKAVYGEERLEEISRTNSFCDRAIQSEESILIMNKSDYPQFFEKAKPIYGKEFGFYAGVPLYNHQGHAIAVLSIFDTKERELNNVQIKALKALAEQTMNLFEFRKQKNELYEVQNKLKEKYKELEGFASLVSHDLKSPLANIISLSELLKDENKGKFDEETEQYLKFLIESSYSLRNYVDGILSFYRSDHVLEKDYEDVDLHKMLKGIADLYQVADDIKINYPDDVLLRNVNKAALTQVFMNLISNALKYNDKEIREVNISFKKKEKYYIFSVKDNGKGIPKDKFKEIFEIFTTLDATDRQGNPGSGIGLATVKKLVESMGGEVKIDSTPGKGSTFTFSIKRR</sequence>
<evidence type="ECO:0000313" key="9">
    <source>
        <dbReference type="Proteomes" id="UP000241507"/>
    </source>
</evidence>
<dbReference type="InterPro" id="IPR036097">
    <property type="entry name" value="HisK_dim/P_sf"/>
</dbReference>
<organism evidence="8 9">
    <name type="scientific">Christiangramia fulva</name>
    <dbReference type="NCBI Taxonomy" id="2126553"/>
    <lineage>
        <taxon>Bacteria</taxon>
        <taxon>Pseudomonadati</taxon>
        <taxon>Bacteroidota</taxon>
        <taxon>Flavobacteriia</taxon>
        <taxon>Flavobacteriales</taxon>
        <taxon>Flavobacteriaceae</taxon>
        <taxon>Christiangramia</taxon>
    </lineage>
</organism>
<dbReference type="AlphaFoldDB" id="A0A2R3ZB66"/>
<dbReference type="OrthoDB" id="9781208at2"/>
<keyword evidence="6" id="KW-0902">Two-component regulatory system</keyword>
<dbReference type="PANTHER" id="PTHR43711:SF31">
    <property type="entry name" value="HISTIDINE KINASE"/>
    <property type="match status" value="1"/>
</dbReference>
<dbReference type="InterPro" id="IPR036890">
    <property type="entry name" value="HATPase_C_sf"/>
</dbReference>
<dbReference type="PRINTS" id="PR00344">
    <property type="entry name" value="BCTRLSENSOR"/>
</dbReference>
<dbReference type="SUPFAM" id="SSF55781">
    <property type="entry name" value="GAF domain-like"/>
    <property type="match status" value="1"/>
</dbReference>
<evidence type="ECO:0000256" key="6">
    <source>
        <dbReference type="ARBA" id="ARBA00023012"/>
    </source>
</evidence>
<dbReference type="InterPro" id="IPR050736">
    <property type="entry name" value="Sensor_HK_Regulatory"/>
</dbReference>
<dbReference type="InterPro" id="IPR004358">
    <property type="entry name" value="Sig_transdc_His_kin-like_C"/>
</dbReference>
<dbReference type="KEGG" id="grs:C7S20_14915"/>
<dbReference type="Pfam" id="PF02518">
    <property type="entry name" value="HATPase_c"/>
    <property type="match status" value="1"/>
</dbReference>
<gene>
    <name evidence="8" type="ORF">C7S20_14915</name>
</gene>
<dbReference type="EC" id="2.7.13.3" evidence="2"/>
<dbReference type="SUPFAM" id="SSF55874">
    <property type="entry name" value="ATPase domain of HSP90 chaperone/DNA topoisomerase II/histidine kinase"/>
    <property type="match status" value="1"/>
</dbReference>
<dbReference type="RefSeq" id="WP_107014258.1">
    <property type="nucleotide sequence ID" value="NZ_CP028136.1"/>
</dbReference>
<evidence type="ECO:0000256" key="3">
    <source>
        <dbReference type="ARBA" id="ARBA00022553"/>
    </source>
</evidence>
<dbReference type="InterPro" id="IPR005467">
    <property type="entry name" value="His_kinase_dom"/>
</dbReference>
<dbReference type="Gene3D" id="3.30.565.10">
    <property type="entry name" value="Histidine kinase-like ATPase, C-terminal domain"/>
    <property type="match status" value="1"/>
</dbReference>
<dbReference type="GO" id="GO:0000155">
    <property type="term" value="F:phosphorelay sensor kinase activity"/>
    <property type="evidence" value="ECO:0007669"/>
    <property type="project" value="InterPro"/>
</dbReference>
<evidence type="ECO:0000259" key="7">
    <source>
        <dbReference type="PROSITE" id="PS50109"/>
    </source>
</evidence>
<name>A0A2R3ZB66_9FLAO</name>
<dbReference type="SMART" id="SM00388">
    <property type="entry name" value="HisKA"/>
    <property type="match status" value="1"/>
</dbReference>
<dbReference type="SMART" id="SM00387">
    <property type="entry name" value="HATPase_c"/>
    <property type="match status" value="1"/>
</dbReference>
<accession>A0A2R3ZB66</accession>
<keyword evidence="4" id="KW-0808">Transferase</keyword>
<dbReference type="InterPro" id="IPR029016">
    <property type="entry name" value="GAF-like_dom_sf"/>
</dbReference>
<keyword evidence="3" id="KW-0597">Phosphoprotein</keyword>
<dbReference type="CDD" id="cd00082">
    <property type="entry name" value="HisKA"/>
    <property type="match status" value="1"/>
</dbReference>
<dbReference type="FunFam" id="3.30.565.10:FF:000006">
    <property type="entry name" value="Sensor histidine kinase WalK"/>
    <property type="match status" value="1"/>
</dbReference>
<dbReference type="EMBL" id="CP028136">
    <property type="protein sequence ID" value="AVR47490.1"/>
    <property type="molecule type" value="Genomic_DNA"/>
</dbReference>
<dbReference type="SUPFAM" id="SSF47384">
    <property type="entry name" value="Homodimeric domain of signal transducing histidine kinase"/>
    <property type="match status" value="1"/>
</dbReference>
<dbReference type="Pfam" id="PF00512">
    <property type="entry name" value="HisKA"/>
    <property type="match status" value="1"/>
</dbReference>
<dbReference type="CDD" id="cd00075">
    <property type="entry name" value="HATPase"/>
    <property type="match status" value="1"/>
</dbReference>
<evidence type="ECO:0000256" key="2">
    <source>
        <dbReference type="ARBA" id="ARBA00012438"/>
    </source>
</evidence>
<keyword evidence="9" id="KW-1185">Reference proteome</keyword>
<comment type="catalytic activity">
    <reaction evidence="1">
        <text>ATP + protein L-histidine = ADP + protein N-phospho-L-histidine.</text>
        <dbReference type="EC" id="2.7.13.3"/>
    </reaction>
</comment>
<evidence type="ECO:0000256" key="5">
    <source>
        <dbReference type="ARBA" id="ARBA00022777"/>
    </source>
</evidence>
<dbReference type="Gene3D" id="3.30.450.40">
    <property type="match status" value="1"/>
</dbReference>